<evidence type="ECO:0000256" key="1">
    <source>
        <dbReference type="ARBA" id="ARBA00001936"/>
    </source>
</evidence>
<name>A0AA88YNE2_PINIB</name>
<dbReference type="Proteomes" id="UP001186944">
    <property type="component" value="Unassembled WGS sequence"/>
</dbReference>
<dbReference type="InterPro" id="IPR029044">
    <property type="entry name" value="Nucleotide-diphossugar_trans"/>
</dbReference>
<evidence type="ECO:0000256" key="6">
    <source>
        <dbReference type="ARBA" id="ARBA00022968"/>
    </source>
</evidence>
<dbReference type="Pfam" id="PF00535">
    <property type="entry name" value="Glycos_transf_2"/>
    <property type="match status" value="1"/>
</dbReference>
<evidence type="ECO:0000256" key="7">
    <source>
        <dbReference type="ARBA" id="ARBA00022989"/>
    </source>
</evidence>
<dbReference type="Gene3D" id="2.80.10.50">
    <property type="match status" value="1"/>
</dbReference>
<dbReference type="InterPro" id="IPR001173">
    <property type="entry name" value="Glyco_trans_2-like"/>
</dbReference>
<keyword evidence="7 13" id="KW-1133">Transmembrane helix</keyword>
<feature type="transmembrane region" description="Helical" evidence="13">
    <location>
        <begin position="28"/>
        <end position="50"/>
    </location>
</feature>
<dbReference type="SUPFAM" id="SSF53448">
    <property type="entry name" value="Nucleotide-diphospho-sugar transferases"/>
    <property type="match status" value="1"/>
</dbReference>
<feature type="domain" description="Ricin B lectin" evidence="16">
    <location>
        <begin position="656"/>
        <end position="733"/>
    </location>
</feature>
<evidence type="ECO:0000256" key="14">
    <source>
        <dbReference type="SAM" id="MobiDB-lite"/>
    </source>
</evidence>
<evidence type="ECO:0000256" key="5">
    <source>
        <dbReference type="ARBA" id="ARBA00022734"/>
    </source>
</evidence>
<dbReference type="FunFam" id="3.90.550.10:FF:000053">
    <property type="entry name" value="Polypeptide N-acetylgalactosaminyltransferase"/>
    <property type="match status" value="1"/>
</dbReference>
<accession>A0AA88YNE2</accession>
<gene>
    <name evidence="17" type="ORF">FSP39_010398</name>
</gene>
<dbReference type="EMBL" id="VSWD01000001">
    <property type="protein sequence ID" value="KAK3108547.1"/>
    <property type="molecule type" value="Genomic_DNA"/>
</dbReference>
<dbReference type="Pfam" id="PF00652">
    <property type="entry name" value="Ricin_B_lectin"/>
    <property type="match status" value="1"/>
</dbReference>
<keyword evidence="6" id="KW-0735">Signal-anchor</keyword>
<keyword evidence="11" id="KW-0325">Glycoprotein</keyword>
<dbReference type="GO" id="GO:0000139">
    <property type="term" value="C:Golgi membrane"/>
    <property type="evidence" value="ECO:0007669"/>
    <property type="project" value="UniProtKB-SubCell"/>
</dbReference>
<dbReference type="PANTHER" id="PTHR11675">
    <property type="entry name" value="N-ACETYLGALACTOSAMINYLTRANSFERASE"/>
    <property type="match status" value="1"/>
</dbReference>
<evidence type="ECO:0000256" key="8">
    <source>
        <dbReference type="ARBA" id="ARBA00023034"/>
    </source>
</evidence>
<keyword evidence="4 13" id="KW-0812">Transmembrane</keyword>
<feature type="compositionally biased region" description="Polar residues" evidence="14">
    <location>
        <begin position="237"/>
        <end position="246"/>
    </location>
</feature>
<keyword evidence="18" id="KW-1185">Reference proteome</keyword>
<evidence type="ECO:0000256" key="12">
    <source>
        <dbReference type="ARBA" id="ARBA00023211"/>
    </source>
</evidence>
<dbReference type="AlphaFoldDB" id="A0AA88YNE2"/>
<dbReference type="Gene3D" id="3.90.550.10">
    <property type="entry name" value="Spore Coat Polysaccharide Biosynthesis Protein SpsA, Chain A"/>
    <property type="match status" value="1"/>
</dbReference>
<organism evidence="17 18">
    <name type="scientific">Pinctada imbricata</name>
    <name type="common">Atlantic pearl-oyster</name>
    <name type="synonym">Pinctada martensii</name>
    <dbReference type="NCBI Taxonomy" id="66713"/>
    <lineage>
        <taxon>Eukaryota</taxon>
        <taxon>Metazoa</taxon>
        <taxon>Spiralia</taxon>
        <taxon>Lophotrochozoa</taxon>
        <taxon>Mollusca</taxon>
        <taxon>Bivalvia</taxon>
        <taxon>Autobranchia</taxon>
        <taxon>Pteriomorphia</taxon>
        <taxon>Pterioida</taxon>
        <taxon>Pterioidea</taxon>
        <taxon>Pteriidae</taxon>
        <taxon>Pinctada</taxon>
    </lineage>
</organism>
<keyword evidence="10 13" id="KW-1015">Disulfide bond</keyword>
<sequence>MKANTDQRNPSTLAMVMPRDVTRITRSALLFVVFIVSLVWFCLTLMILMLHEEFSRTRRINELSEDIRNLESPDHREIPHEHHELMNRKYNPKDGLVKDSINRLENVEKEGYALERKKKIHKLKEMRSDIERNDELKKRKEILKDWKKSRDHKLDEFGKIKEDGNSLGYNITTGKLSVNEKEKSGDMSEKEIKDVKKQSSVLANENVKNLTSPHDRHVAENINNSTEEEVNKHSNKANENMSSNETVENRKNMSELKFASKISERERLRHLYEMKPENAPGEYGISAKVDVREMAPDQKKIHNELYMRNAFDQYVSDMISVHRRLRDGRNPDCKAKTYHKDMPDTSIIICFHNEAWSVLLRTIHSILDRSPPELIKEIILVDDFSDMEHLKENLDAYLQEPGLEKVRVVRTPKREGLIRARLLGYAVATGDVLTFLDSHIECLPGWLEPLLSRIAENETTVIAPVINAISSSSFSVDNSEMHNIGVFDIYGMYFNWGHLPDNLKKKVLSEPVVTPTIAGGLFSMSRDYFTRLGTYDQGMDIWGGENLELSFRVWMCGGRLEIHPCSHVAHIFRSVSPYKWGKSFAEILKKNSVRVAEVWMDHYKHVYYERLNYELGEYGDVSERKALRERLKCKDFDWYVKNVYPSIKVPEKAQYVGEIRNLMAPNCIDSMGRKGSRNLVAYPCHGMGGNQDKHLQLDKTELCIELKADRTTVELARCRDTDAQRWTFSRKSQF</sequence>
<keyword evidence="13" id="KW-0328">Glycosyltransferase</keyword>
<reference evidence="17" key="1">
    <citation type="submission" date="2019-08" db="EMBL/GenBank/DDBJ databases">
        <title>The improved chromosome-level genome for the pearl oyster Pinctada fucata martensii using PacBio sequencing and Hi-C.</title>
        <authorList>
            <person name="Zheng Z."/>
        </authorList>
    </citation>
    <scope>NUCLEOTIDE SEQUENCE</scope>
    <source>
        <strain evidence="17">ZZ-2019</strain>
        <tissue evidence="17">Adductor muscle</tissue>
    </source>
</reference>
<evidence type="ECO:0000313" key="17">
    <source>
        <dbReference type="EMBL" id="KAK3108547.1"/>
    </source>
</evidence>
<evidence type="ECO:0000256" key="3">
    <source>
        <dbReference type="ARBA" id="ARBA00005680"/>
    </source>
</evidence>
<dbReference type="GO" id="GO:0004653">
    <property type="term" value="F:polypeptide N-acetylgalactosaminyltransferase activity"/>
    <property type="evidence" value="ECO:0007669"/>
    <property type="project" value="TreeGrafter"/>
</dbReference>
<comment type="subcellular location">
    <subcellularLocation>
        <location evidence="2 13">Golgi apparatus membrane</location>
        <topology evidence="2 13">Single-pass type II membrane protein</topology>
    </subcellularLocation>
</comment>
<evidence type="ECO:0000256" key="13">
    <source>
        <dbReference type="RuleBase" id="RU361242"/>
    </source>
</evidence>
<comment type="cofactor">
    <cofactor evidence="1 13">
        <name>Mn(2+)</name>
        <dbReference type="ChEBI" id="CHEBI:29035"/>
    </cofactor>
</comment>
<keyword evidence="8 13" id="KW-0333">Golgi apparatus</keyword>
<comment type="caution">
    <text evidence="17">The sequence shown here is derived from an EMBL/GenBank/DDBJ whole genome shotgun (WGS) entry which is preliminary data.</text>
</comment>
<feature type="domain" description="Glycosyltransferase 2-like" evidence="15">
    <location>
        <begin position="346"/>
        <end position="528"/>
    </location>
</feature>
<dbReference type="PROSITE" id="PS50231">
    <property type="entry name" value="RICIN_B_LECTIN"/>
    <property type="match status" value="1"/>
</dbReference>
<dbReference type="CDD" id="cd02510">
    <property type="entry name" value="pp-GalNAc-T"/>
    <property type="match status" value="1"/>
</dbReference>
<evidence type="ECO:0000256" key="9">
    <source>
        <dbReference type="ARBA" id="ARBA00023136"/>
    </source>
</evidence>
<evidence type="ECO:0000256" key="2">
    <source>
        <dbReference type="ARBA" id="ARBA00004323"/>
    </source>
</evidence>
<evidence type="ECO:0000256" key="10">
    <source>
        <dbReference type="ARBA" id="ARBA00023157"/>
    </source>
</evidence>
<keyword evidence="9 13" id="KW-0472">Membrane</keyword>
<dbReference type="SUPFAM" id="SSF50370">
    <property type="entry name" value="Ricin B-like lectins"/>
    <property type="match status" value="1"/>
</dbReference>
<feature type="region of interest" description="Disordered" evidence="14">
    <location>
        <begin position="226"/>
        <end position="250"/>
    </location>
</feature>
<dbReference type="InterPro" id="IPR035992">
    <property type="entry name" value="Ricin_B-like_lectins"/>
</dbReference>
<dbReference type="EC" id="2.4.1.-" evidence="13"/>
<dbReference type="InterPro" id="IPR000772">
    <property type="entry name" value="Ricin_B_lectin"/>
</dbReference>
<dbReference type="GO" id="GO:0006493">
    <property type="term" value="P:protein O-linked glycosylation"/>
    <property type="evidence" value="ECO:0007669"/>
    <property type="project" value="TreeGrafter"/>
</dbReference>
<keyword evidence="5 13" id="KW-0430">Lectin</keyword>
<comment type="similarity">
    <text evidence="3 13">Belongs to the glycosyltransferase 2 family. GalNAc-T subfamily.</text>
</comment>
<dbReference type="PANTHER" id="PTHR11675:SF131">
    <property type="entry name" value="POLYPEPTIDE N-ACETYLGALACTOSAMINYLTRANSFERASE 9-RELATED"/>
    <property type="match status" value="1"/>
</dbReference>
<keyword evidence="13" id="KW-0808">Transferase</keyword>
<evidence type="ECO:0000259" key="15">
    <source>
        <dbReference type="Pfam" id="PF00535"/>
    </source>
</evidence>
<comment type="pathway">
    <text evidence="13">Protein modification; protein glycosylation.</text>
</comment>
<proteinExistence type="inferred from homology"/>
<evidence type="ECO:0000259" key="16">
    <source>
        <dbReference type="Pfam" id="PF00652"/>
    </source>
</evidence>
<keyword evidence="12 13" id="KW-0464">Manganese</keyword>
<evidence type="ECO:0000256" key="4">
    <source>
        <dbReference type="ARBA" id="ARBA00022692"/>
    </source>
</evidence>
<dbReference type="InterPro" id="IPR045885">
    <property type="entry name" value="GalNAc-T"/>
</dbReference>
<evidence type="ECO:0000313" key="18">
    <source>
        <dbReference type="Proteomes" id="UP001186944"/>
    </source>
</evidence>
<evidence type="ECO:0000256" key="11">
    <source>
        <dbReference type="ARBA" id="ARBA00023180"/>
    </source>
</evidence>
<dbReference type="GO" id="GO:0030246">
    <property type="term" value="F:carbohydrate binding"/>
    <property type="evidence" value="ECO:0007669"/>
    <property type="project" value="UniProtKB-KW"/>
</dbReference>
<protein>
    <recommendedName>
        <fullName evidence="13">Polypeptide N-acetylgalactosaminyltransferase</fullName>
        <ecNumber evidence="13">2.4.1.-</ecNumber>
    </recommendedName>
    <alternativeName>
        <fullName evidence="13">Protein-UDP acetylgalactosaminyltransferase</fullName>
    </alternativeName>
</protein>